<dbReference type="Proteomes" id="UP000019146">
    <property type="component" value="Chromosome 2"/>
</dbReference>
<accession>A0A0P0RFV4</accession>
<dbReference type="AlphaFoldDB" id="A0A0P0RFV4"/>
<gene>
    <name evidence="1" type="ORF">K788_0005161</name>
</gene>
<evidence type="ECO:0000313" key="1">
    <source>
        <dbReference type="EMBL" id="ALL67297.1"/>
    </source>
</evidence>
<proteinExistence type="predicted"/>
<sequence length="67" mass="7704">MFQRTSVKPASKSGVGRLFRRGEKHYQLRPVSVTLPMYNGSKRLRLILHINSHSRAVNASWPPLFDI</sequence>
<evidence type="ECO:0000313" key="2">
    <source>
        <dbReference type="Proteomes" id="UP000019146"/>
    </source>
</evidence>
<name>A0A0P0RFV4_9BURK</name>
<protein>
    <submittedName>
        <fullName evidence="1">Uncharacterized protein</fullName>
    </submittedName>
</protein>
<dbReference type="EMBL" id="CP012747">
    <property type="protein sequence ID" value="ALL67297.1"/>
    <property type="molecule type" value="Genomic_DNA"/>
</dbReference>
<dbReference type="KEGG" id="bcai:K788_0005161"/>
<reference evidence="1 2" key="1">
    <citation type="journal article" date="2014" name="Genome Announc.">
        <title>Draft Genome Sequence of the Haloacid-Degrading Burkholderia caribensis Strain MBA4.</title>
        <authorList>
            <person name="Pan Y."/>
            <person name="Kong K.F."/>
            <person name="Tsang J.S."/>
        </authorList>
    </citation>
    <scope>NUCLEOTIDE SEQUENCE [LARGE SCALE GENOMIC DNA]</scope>
    <source>
        <strain evidence="1 2">MBA4</strain>
    </source>
</reference>
<organism evidence="1 2">
    <name type="scientific">Paraburkholderia caribensis MBA4</name>
    <dbReference type="NCBI Taxonomy" id="1323664"/>
    <lineage>
        <taxon>Bacteria</taxon>
        <taxon>Pseudomonadati</taxon>
        <taxon>Pseudomonadota</taxon>
        <taxon>Betaproteobacteria</taxon>
        <taxon>Burkholderiales</taxon>
        <taxon>Burkholderiaceae</taxon>
        <taxon>Paraburkholderia</taxon>
    </lineage>
</organism>